<name>A0A8H3FUT9_9LECA</name>
<sequence>MLAVPESVEHSIRQTSVYSMQVSRLTARTPILILVAAMEGVRTGPYHIYNCGTKTSGVSTLIDTLIATLQPVLSDVSLRTSSPAYTTFFKNIAFAPNVYKILSNIATGAPFSPGPHGIKNAPFEAFGSPITPQFVCVTDHEQITWSLGAGGLGGTQIDAYVVCQNSPVHAFGIFGTRFLKNSIVLCPSFWTYAAIPTLSKSSCLTVDPHFNRFRENGRRLVNYQLWVILHELAHAYIYASTGVLSDVSTANDCMSLAASSAVSNAQNFVFYAANIRLGCTNFPRGGRPSFSGTVPIRGGSVELMEVYANTTLIAGSESQNASVYGGQFIGNKSTRRNVDLTNIVTPAPWPT</sequence>
<keyword evidence="2" id="KW-1185">Reference proteome</keyword>
<organism evidence="1 2">
    <name type="scientific">Alectoria fallacina</name>
    <dbReference type="NCBI Taxonomy" id="1903189"/>
    <lineage>
        <taxon>Eukaryota</taxon>
        <taxon>Fungi</taxon>
        <taxon>Dikarya</taxon>
        <taxon>Ascomycota</taxon>
        <taxon>Pezizomycotina</taxon>
        <taxon>Lecanoromycetes</taxon>
        <taxon>OSLEUM clade</taxon>
        <taxon>Lecanoromycetidae</taxon>
        <taxon>Lecanorales</taxon>
        <taxon>Lecanorineae</taxon>
        <taxon>Parmeliaceae</taxon>
        <taxon>Alectoria</taxon>
    </lineage>
</organism>
<evidence type="ECO:0000313" key="2">
    <source>
        <dbReference type="Proteomes" id="UP000664203"/>
    </source>
</evidence>
<proteinExistence type="predicted"/>
<dbReference type="EMBL" id="CAJPDR010000304">
    <property type="protein sequence ID" value="CAF9931308.1"/>
    <property type="molecule type" value="Genomic_DNA"/>
</dbReference>
<dbReference type="GO" id="GO:0008237">
    <property type="term" value="F:metallopeptidase activity"/>
    <property type="evidence" value="ECO:0007669"/>
    <property type="project" value="InterPro"/>
</dbReference>
<dbReference type="AlphaFoldDB" id="A0A8H3FUT9"/>
<dbReference type="InterPro" id="IPR024079">
    <property type="entry name" value="MetalloPept_cat_dom_sf"/>
</dbReference>
<comment type="caution">
    <text evidence="1">The sequence shown here is derived from an EMBL/GenBank/DDBJ whole genome shotgun (WGS) entry which is preliminary data.</text>
</comment>
<dbReference type="Proteomes" id="UP000664203">
    <property type="component" value="Unassembled WGS sequence"/>
</dbReference>
<dbReference type="SUPFAM" id="SSF55486">
    <property type="entry name" value="Metalloproteases ('zincins'), catalytic domain"/>
    <property type="match status" value="1"/>
</dbReference>
<dbReference type="Gene3D" id="3.40.390.10">
    <property type="entry name" value="Collagenase (Catalytic Domain)"/>
    <property type="match status" value="1"/>
</dbReference>
<protein>
    <submittedName>
        <fullName evidence="1">Uncharacterized protein</fullName>
    </submittedName>
</protein>
<evidence type="ECO:0000313" key="1">
    <source>
        <dbReference type="EMBL" id="CAF9931308.1"/>
    </source>
</evidence>
<accession>A0A8H3FUT9</accession>
<dbReference type="OrthoDB" id="5354889at2759"/>
<gene>
    <name evidence="1" type="ORF">ALECFALPRED_004976</name>
</gene>
<reference evidence="1" key="1">
    <citation type="submission" date="2021-03" db="EMBL/GenBank/DDBJ databases">
        <authorList>
            <person name="Tagirdzhanova G."/>
        </authorList>
    </citation>
    <scope>NUCLEOTIDE SEQUENCE</scope>
</reference>